<feature type="compositionally biased region" description="Basic residues" evidence="2">
    <location>
        <begin position="467"/>
        <end position="477"/>
    </location>
</feature>
<keyword evidence="4" id="KW-1185">Reference proteome</keyword>
<dbReference type="AlphaFoldDB" id="A0A226F5X2"/>
<evidence type="ECO:0000256" key="1">
    <source>
        <dbReference type="SAM" id="Coils"/>
    </source>
</evidence>
<feature type="compositionally biased region" description="Polar residues" evidence="2">
    <location>
        <begin position="313"/>
        <end position="326"/>
    </location>
</feature>
<evidence type="ECO:0000256" key="2">
    <source>
        <dbReference type="SAM" id="MobiDB-lite"/>
    </source>
</evidence>
<proteinExistence type="predicted"/>
<dbReference type="OMA" id="HNGAHED"/>
<accession>A0A226F5X2</accession>
<evidence type="ECO:0000313" key="4">
    <source>
        <dbReference type="Proteomes" id="UP000198287"/>
    </source>
</evidence>
<reference evidence="3 4" key="1">
    <citation type="submission" date="2015-12" db="EMBL/GenBank/DDBJ databases">
        <title>The genome of Folsomia candida.</title>
        <authorList>
            <person name="Faddeeva A."/>
            <person name="Derks M.F."/>
            <person name="Anvar Y."/>
            <person name="Smit S."/>
            <person name="Van Straalen N."/>
            <person name="Roelofs D."/>
        </authorList>
    </citation>
    <scope>NUCLEOTIDE SEQUENCE [LARGE SCALE GENOMIC DNA]</scope>
    <source>
        <strain evidence="3 4">VU population</strain>
        <tissue evidence="3">Whole body</tissue>
    </source>
</reference>
<name>A0A226F5X2_FOLCA</name>
<keyword evidence="1" id="KW-0175">Coiled coil</keyword>
<feature type="compositionally biased region" description="Basic residues" evidence="2">
    <location>
        <begin position="423"/>
        <end position="438"/>
    </location>
</feature>
<feature type="compositionally biased region" description="Basic and acidic residues" evidence="2">
    <location>
        <begin position="170"/>
        <end position="179"/>
    </location>
</feature>
<gene>
    <name evidence="3" type="ORF">Fcan01_03623</name>
</gene>
<dbReference type="Proteomes" id="UP000198287">
    <property type="component" value="Unassembled WGS sequence"/>
</dbReference>
<protein>
    <submittedName>
        <fullName evidence="3">Uncharacterized protein</fullName>
    </submittedName>
</protein>
<feature type="region of interest" description="Disordered" evidence="2">
    <location>
        <begin position="297"/>
        <end position="515"/>
    </location>
</feature>
<evidence type="ECO:0000313" key="3">
    <source>
        <dbReference type="EMBL" id="OXA64591.1"/>
    </source>
</evidence>
<comment type="caution">
    <text evidence="3">The sequence shown here is derived from an EMBL/GenBank/DDBJ whole genome shotgun (WGS) entry which is preliminary data.</text>
</comment>
<feature type="compositionally biased region" description="Low complexity" evidence="2">
    <location>
        <begin position="440"/>
        <end position="461"/>
    </location>
</feature>
<feature type="compositionally biased region" description="Basic and acidic residues" evidence="2">
    <location>
        <begin position="59"/>
        <end position="68"/>
    </location>
</feature>
<feature type="region of interest" description="Disordered" evidence="2">
    <location>
        <begin position="1"/>
        <end position="208"/>
    </location>
</feature>
<sequence>MYNQYHNQSPASSPAEWDDGLDNFLPTPQPTYDEDGHDDSPPHSPCLASSSRSDPSYDAPRRPPEPKRAMPSPPIPGFYNMSSLPPQYRHHISDGNEEQSEIPSHYMSHHFVTSNSSPGFHTPPQHQQHNGAHEDEPSDVLVWNTIQQQQQQGHRHQHLRLPAQQQHYQSHHDTEDSRPSLRCASNRAISSKSRSVKSLGVRESSNGNLTSEEYENHLVSVTKQLEQIKSTQDSILSELSDDISNLQFENVQLKNTNEHLTMQNSHLLQVITDLSNEVEHMRDVFRMRGWSVKQLGEKNTVADSESRREKADSSSLSQDNKTINNNDKVEAGTAARTAKDHPTTDVPLPRSGAEEGPHVKRKQRGSSRPQEQFETVPLVENPKQKSIFPPATTPVVKNNQHNLPPVPGEEQVASLANSNSGHSSRHSSSSRRRQRGHQPKVSSKLSSVESLKSCSSRPSLSTTAKQPRSKTTHHHKNHPEDHEDDKASGGSCFKNLFKRNKRQSQTSSTSANNVR</sequence>
<organism evidence="3 4">
    <name type="scientific">Folsomia candida</name>
    <name type="common">Springtail</name>
    <dbReference type="NCBI Taxonomy" id="158441"/>
    <lineage>
        <taxon>Eukaryota</taxon>
        <taxon>Metazoa</taxon>
        <taxon>Ecdysozoa</taxon>
        <taxon>Arthropoda</taxon>
        <taxon>Hexapoda</taxon>
        <taxon>Collembola</taxon>
        <taxon>Entomobryomorpha</taxon>
        <taxon>Isotomoidea</taxon>
        <taxon>Isotomidae</taxon>
        <taxon>Proisotominae</taxon>
        <taxon>Folsomia</taxon>
    </lineage>
</organism>
<feature type="compositionally biased region" description="Polar residues" evidence="2">
    <location>
        <begin position="111"/>
        <end position="130"/>
    </location>
</feature>
<feature type="compositionally biased region" description="Polar residues" evidence="2">
    <location>
        <begin position="1"/>
        <end position="12"/>
    </location>
</feature>
<dbReference type="EMBL" id="LNIX01000001">
    <property type="protein sequence ID" value="OXA64591.1"/>
    <property type="molecule type" value="Genomic_DNA"/>
</dbReference>
<feature type="compositionally biased region" description="Basic and acidic residues" evidence="2">
    <location>
        <begin position="478"/>
        <end position="487"/>
    </location>
</feature>
<feature type="coiled-coil region" evidence="1">
    <location>
        <begin position="211"/>
        <end position="256"/>
    </location>
</feature>
<feature type="compositionally biased region" description="Polar residues" evidence="2">
    <location>
        <begin position="503"/>
        <end position="515"/>
    </location>
</feature>